<reference evidence="4 5" key="1">
    <citation type="journal article" date="2015" name="Geomicrobiol. J.">
        <title>Caldisalinibacter kiritimatiensis gen. nov., sp. nov., a moderately thermohalophilic thiosulfate-reducing bacterium from a hypersaline microbial mat.</title>
        <authorList>
            <person name="Ben Hania W."/>
            <person name="Joseph M."/>
            <person name="Fiebig A."/>
            <person name="Bunk B."/>
            <person name="Klenk H.-P."/>
            <person name="Fardeau M.-L."/>
            <person name="Spring S."/>
        </authorList>
    </citation>
    <scope>NUCLEOTIDE SEQUENCE [LARGE SCALE GENOMIC DNA]</scope>
    <source>
        <strain evidence="4 5">L21-TH-D2</strain>
    </source>
</reference>
<dbReference type="EMBL" id="ARZA01000166">
    <property type="protein sequence ID" value="EOD00473.1"/>
    <property type="molecule type" value="Genomic_DNA"/>
</dbReference>
<dbReference type="Pfam" id="PF02769">
    <property type="entry name" value="AIRS_C"/>
    <property type="match status" value="1"/>
</dbReference>
<name>R1ATN7_9FIRM</name>
<dbReference type="Gene3D" id="3.90.650.10">
    <property type="entry name" value="PurM-like C-terminal domain"/>
    <property type="match status" value="1"/>
</dbReference>
<dbReference type="InterPro" id="IPR016188">
    <property type="entry name" value="PurM-like_N"/>
</dbReference>
<dbReference type="PIRSF" id="PIRSF005644">
    <property type="entry name" value="Hdrgns_mtr_HypE"/>
    <property type="match status" value="1"/>
</dbReference>
<dbReference type="CDD" id="cd06061">
    <property type="entry name" value="PurM-like1"/>
    <property type="match status" value="1"/>
</dbReference>
<evidence type="ECO:0000256" key="1">
    <source>
        <dbReference type="ARBA" id="ARBA00006243"/>
    </source>
</evidence>
<dbReference type="SUPFAM" id="SSF56042">
    <property type="entry name" value="PurM C-terminal domain-like"/>
    <property type="match status" value="1"/>
</dbReference>
<dbReference type="eggNOG" id="COG0309">
    <property type="taxonomic scope" value="Bacteria"/>
</dbReference>
<evidence type="ECO:0000313" key="4">
    <source>
        <dbReference type="EMBL" id="EOD00473.1"/>
    </source>
</evidence>
<dbReference type="OrthoDB" id="153904at2"/>
<dbReference type="Pfam" id="PF00586">
    <property type="entry name" value="AIRS"/>
    <property type="match status" value="1"/>
</dbReference>
<evidence type="ECO:0000313" key="5">
    <source>
        <dbReference type="Proteomes" id="UP000013378"/>
    </source>
</evidence>
<dbReference type="PATRIC" id="fig|1304284.3.peg.1443"/>
<dbReference type="STRING" id="1304284.L21TH_1474"/>
<dbReference type="InterPro" id="IPR010918">
    <property type="entry name" value="PurM-like_C_dom"/>
</dbReference>
<dbReference type="InterPro" id="IPR011854">
    <property type="entry name" value="HypE"/>
</dbReference>
<comment type="caution">
    <text evidence="4">The sequence shown here is derived from an EMBL/GenBank/DDBJ whole genome shotgun (WGS) entry which is preliminary data.</text>
</comment>
<keyword evidence="5" id="KW-1185">Reference proteome</keyword>
<dbReference type="PANTHER" id="PTHR30303">
    <property type="entry name" value="HYDROGENASE ISOENZYMES FORMATION PROTEIN HYPE"/>
    <property type="match status" value="1"/>
</dbReference>
<dbReference type="SUPFAM" id="SSF55326">
    <property type="entry name" value="PurM N-terminal domain-like"/>
    <property type="match status" value="1"/>
</dbReference>
<evidence type="ECO:0000259" key="2">
    <source>
        <dbReference type="Pfam" id="PF00586"/>
    </source>
</evidence>
<dbReference type="EC" id="2.7.4.16" evidence="4"/>
<proteinExistence type="inferred from homology"/>
<sequence>MEIGKLPNELLEKLVISRIKNKREDVITRAGVGEDCAVIDYGKYSCVLSTDPITGATHNIGRLAVNISCNDVASNGAEPVAILMTIMAPPSIKEDDIKVIMDDAGQASKELNVEIVGGHTEITDAVNRTIITTTAIGKQLKVKTLKPEEVKVGDKILLTKMAGIEGTSIIASELEETLSTEISQELLKQAKGFINDISVVKEGMICGEIGVKYMHDITEGGVLGAVWEASKAIKKGVLINKTDIPIAESTKKICDFYNIDPLRLISSGSMLIVCGNEKVDIIKQELRKNSIVITVIGEVTESGVFMKDGDEIEEIAPPESDELYKVI</sequence>
<dbReference type="RefSeq" id="WP_006313215.1">
    <property type="nucleotide sequence ID" value="NZ_ARZA01000166.1"/>
</dbReference>
<gene>
    <name evidence="4" type="ORF">L21TH_1474</name>
</gene>
<protein>
    <submittedName>
        <fullName evidence="4">Thiamine-monophosphate kinase</fullName>
        <ecNumber evidence="4">2.7.4.16</ecNumber>
    </submittedName>
</protein>
<keyword evidence="4" id="KW-0808">Transferase</keyword>
<dbReference type="InterPro" id="IPR036921">
    <property type="entry name" value="PurM-like_N_sf"/>
</dbReference>
<dbReference type="PANTHER" id="PTHR30303:SF4">
    <property type="entry name" value="HYDROGENASE EXPRESSION_FORMATION PROTEIN HYPE"/>
    <property type="match status" value="1"/>
</dbReference>
<feature type="domain" description="PurM-like C-terminal" evidence="3">
    <location>
        <begin position="151"/>
        <end position="303"/>
    </location>
</feature>
<organism evidence="4 5">
    <name type="scientific">Caldisalinibacter kiritimatiensis</name>
    <dbReference type="NCBI Taxonomy" id="1304284"/>
    <lineage>
        <taxon>Bacteria</taxon>
        <taxon>Bacillati</taxon>
        <taxon>Bacillota</taxon>
        <taxon>Tissierellia</taxon>
        <taxon>Tissierellales</taxon>
        <taxon>Thermohalobacteraceae</taxon>
        <taxon>Caldisalinibacter</taxon>
    </lineage>
</organism>
<dbReference type="GO" id="GO:0009030">
    <property type="term" value="F:thiamine-phosphate kinase activity"/>
    <property type="evidence" value="ECO:0007669"/>
    <property type="project" value="UniProtKB-EC"/>
</dbReference>
<evidence type="ECO:0000259" key="3">
    <source>
        <dbReference type="Pfam" id="PF02769"/>
    </source>
</evidence>
<accession>R1ATN7</accession>
<dbReference type="Proteomes" id="UP000013378">
    <property type="component" value="Unassembled WGS sequence"/>
</dbReference>
<dbReference type="InterPro" id="IPR036676">
    <property type="entry name" value="PurM-like_C_sf"/>
</dbReference>
<dbReference type="Gene3D" id="3.30.1330.10">
    <property type="entry name" value="PurM-like, N-terminal domain"/>
    <property type="match status" value="1"/>
</dbReference>
<keyword evidence="4" id="KW-0418">Kinase</keyword>
<feature type="domain" description="PurM-like N-terminal" evidence="2">
    <location>
        <begin position="33"/>
        <end position="138"/>
    </location>
</feature>
<dbReference type="GO" id="GO:0051604">
    <property type="term" value="P:protein maturation"/>
    <property type="evidence" value="ECO:0007669"/>
    <property type="project" value="TreeGrafter"/>
</dbReference>
<comment type="similarity">
    <text evidence="1">Belongs to the HypE family.</text>
</comment>
<dbReference type="AlphaFoldDB" id="R1ATN7"/>